<dbReference type="Proteomes" id="UP000078397">
    <property type="component" value="Unassembled WGS sequence"/>
</dbReference>
<dbReference type="EMBL" id="LSBJ02000003">
    <property type="protein sequence ID" value="OAQ69060.1"/>
    <property type="molecule type" value="Genomic_DNA"/>
</dbReference>
<sequence>MASQALHLHTRLESQTIPIVLRTIQPQDAPGHSALLTADIQSSDPSASGISVSRSEELIAAQTQSAAVPTILGADGKVISGPGRVNMVLVLKTEGEKIIGLGGFGAIKDWEREGRKIRAGDAGVVIDEKYRGRGYAVEAMKLAIDWAFTPVAEGGPQLDLVTVTTTATNKAMLALTDDKLGLRGKGVLRDHEFGDPAGEMYYELTAEEWKTLKEKL</sequence>
<dbReference type="InterPro" id="IPR000182">
    <property type="entry name" value="GNAT_dom"/>
</dbReference>
<dbReference type="GeneID" id="28855546"/>
<evidence type="ECO:0000313" key="2">
    <source>
        <dbReference type="EMBL" id="OAQ69060.1"/>
    </source>
</evidence>
<keyword evidence="3" id="KW-1185">Reference proteome</keyword>
<dbReference type="KEGG" id="pchm:VFPPC_13780"/>
<dbReference type="SUPFAM" id="SSF55729">
    <property type="entry name" value="Acyl-CoA N-acyltransferases (Nat)"/>
    <property type="match status" value="1"/>
</dbReference>
<dbReference type="CDD" id="cd04301">
    <property type="entry name" value="NAT_SF"/>
    <property type="match status" value="1"/>
</dbReference>
<comment type="caution">
    <text evidence="2">The sequence shown here is derived from an EMBL/GenBank/DDBJ whole genome shotgun (WGS) entry which is preliminary data.</text>
</comment>
<reference evidence="2 3" key="1">
    <citation type="journal article" date="2016" name="PLoS Pathog.">
        <title>Biosynthesis of antibiotic leucinostatins in bio-control fungus Purpureocillium lilacinum and their inhibition on phytophthora revealed by genome mining.</title>
        <authorList>
            <person name="Wang G."/>
            <person name="Liu Z."/>
            <person name="Lin R."/>
            <person name="Li E."/>
            <person name="Mao Z."/>
            <person name="Ling J."/>
            <person name="Yang Y."/>
            <person name="Yin W.B."/>
            <person name="Xie B."/>
        </authorList>
    </citation>
    <scope>NUCLEOTIDE SEQUENCE [LARGE SCALE GENOMIC DNA]</scope>
    <source>
        <strain evidence="2">170</strain>
    </source>
</reference>
<dbReference type="Gene3D" id="3.40.630.30">
    <property type="match status" value="1"/>
</dbReference>
<gene>
    <name evidence="2" type="ORF">VFPPC_13780</name>
</gene>
<dbReference type="Pfam" id="PF13302">
    <property type="entry name" value="Acetyltransf_3"/>
    <property type="match status" value="1"/>
</dbReference>
<dbReference type="PROSITE" id="PS51186">
    <property type="entry name" value="GNAT"/>
    <property type="match status" value="1"/>
</dbReference>
<name>A0A179FV36_METCM</name>
<protein>
    <submittedName>
        <fullName evidence="2">Acyl-CoA N-acyltransferase</fullName>
    </submittedName>
</protein>
<evidence type="ECO:0000259" key="1">
    <source>
        <dbReference type="PROSITE" id="PS51186"/>
    </source>
</evidence>
<dbReference type="RefSeq" id="XP_018145910.1">
    <property type="nucleotide sequence ID" value="XM_018291552.1"/>
</dbReference>
<dbReference type="AlphaFoldDB" id="A0A179FV36"/>
<feature type="domain" description="N-acetyltransferase" evidence="1">
    <location>
        <begin position="19"/>
        <end position="207"/>
    </location>
</feature>
<proteinExistence type="predicted"/>
<evidence type="ECO:0000313" key="3">
    <source>
        <dbReference type="Proteomes" id="UP000078397"/>
    </source>
</evidence>
<accession>A0A179FV36</accession>
<dbReference type="InterPro" id="IPR016181">
    <property type="entry name" value="Acyl_CoA_acyltransferase"/>
</dbReference>
<organism evidence="2 3">
    <name type="scientific">Pochonia chlamydosporia 170</name>
    <dbReference type="NCBI Taxonomy" id="1380566"/>
    <lineage>
        <taxon>Eukaryota</taxon>
        <taxon>Fungi</taxon>
        <taxon>Dikarya</taxon>
        <taxon>Ascomycota</taxon>
        <taxon>Pezizomycotina</taxon>
        <taxon>Sordariomycetes</taxon>
        <taxon>Hypocreomycetidae</taxon>
        <taxon>Hypocreales</taxon>
        <taxon>Clavicipitaceae</taxon>
        <taxon>Pochonia</taxon>
    </lineage>
</organism>
<dbReference type="GO" id="GO:0016747">
    <property type="term" value="F:acyltransferase activity, transferring groups other than amino-acyl groups"/>
    <property type="evidence" value="ECO:0007669"/>
    <property type="project" value="InterPro"/>
</dbReference>
<dbReference type="OrthoDB" id="64477at2759"/>